<dbReference type="SUPFAM" id="SSF53098">
    <property type="entry name" value="Ribonuclease H-like"/>
    <property type="match status" value="1"/>
</dbReference>
<organism evidence="9 10">
    <name type="scientific">Feldmannia species virus</name>
    <dbReference type="NCBI Taxonomy" id="39420"/>
    <lineage>
        <taxon>Viruses</taxon>
        <taxon>Varidnaviria</taxon>
        <taxon>Bamfordvirae</taxon>
        <taxon>Nucleocytoviricota</taxon>
        <taxon>Megaviricetes</taxon>
        <taxon>Algavirales</taxon>
        <taxon>Phycodnaviridae</taxon>
        <taxon>Phaeovirus</taxon>
        <taxon>Phaeovirus feldmanniae</taxon>
    </lineage>
</organism>
<accession>B5LWC2</accession>
<evidence type="ECO:0000313" key="9">
    <source>
        <dbReference type="EMBL" id="ACH46785.1"/>
    </source>
</evidence>
<dbReference type="Gene3D" id="3.30.420.10">
    <property type="entry name" value="Ribonuclease H-like superfamily/Ribonuclease H"/>
    <property type="match status" value="1"/>
</dbReference>
<comment type="similarity">
    <text evidence="2">Belongs to the RuvC family. Poxviruses-type subfamily.</text>
</comment>
<evidence type="ECO:0000256" key="2">
    <source>
        <dbReference type="ARBA" id="ARBA00008810"/>
    </source>
</evidence>
<keyword evidence="10" id="KW-1185">Reference proteome</keyword>
<dbReference type="EMBL" id="EU916176">
    <property type="protein sequence ID" value="ACH46785.1"/>
    <property type="molecule type" value="Genomic_DNA"/>
</dbReference>
<dbReference type="InterPro" id="IPR036397">
    <property type="entry name" value="RNaseH_sf"/>
</dbReference>
<dbReference type="GO" id="GO:0004518">
    <property type="term" value="F:nuclease activity"/>
    <property type="evidence" value="ECO:0007669"/>
    <property type="project" value="UniProtKB-KW"/>
</dbReference>
<evidence type="ECO:0000256" key="4">
    <source>
        <dbReference type="ARBA" id="ARBA00022763"/>
    </source>
</evidence>
<sequence length="207" mass="23543">MAVRVLSIDVGIVNLAYCIIDFEELAPGAFRFDLVHVEKGQVGTVRQSTHQLAKNVIHFFKKAEPIQRRKVDVILIEQQMTRAIKNSILAYTIMSYFYTNEETGAAQTCFVQPWKKFQATRIAFENSGCLRGINFNVCGSRELKRLSVEVAKQIFAEFQVLEGLRVIEEYKPKLDDVCDVFLQSFAFFLLGKKTGRLTLTCSAKDSE</sequence>
<evidence type="ECO:0000256" key="7">
    <source>
        <dbReference type="ARBA" id="ARBA00023172"/>
    </source>
</evidence>
<reference evidence="9 10" key="1">
    <citation type="journal article" date="2009" name="Virology">
        <title>Genomic analysis of the smallest giant virus--Feldmannia sp. virus 158.</title>
        <authorList>
            <person name="Schroeder D.C."/>
            <person name="Park Y."/>
            <person name="Yoon H.M."/>
            <person name="Lee Y.S."/>
            <person name="Kang S.W."/>
            <person name="Meints R.H."/>
            <person name="Ivey R.G."/>
            <person name="Choi T.J."/>
        </authorList>
    </citation>
    <scope>NUCLEOTIDE SEQUENCE [LARGE SCALE GENOMIC DNA]</scope>
    <source>
        <strain evidence="9">FsV-158</strain>
    </source>
</reference>
<dbReference type="OrthoDB" id="33621at10239"/>
<keyword evidence="3" id="KW-0540">Nuclease</keyword>
<keyword evidence="6" id="KW-0460">Magnesium</keyword>
<evidence type="ECO:0008006" key="11">
    <source>
        <dbReference type="Google" id="ProtNLM"/>
    </source>
</evidence>
<keyword evidence="5" id="KW-0378">Hydrolase</keyword>
<evidence type="ECO:0000256" key="1">
    <source>
        <dbReference type="ARBA" id="ARBA00001946"/>
    </source>
</evidence>
<dbReference type="KEGG" id="vg:6804816"/>
<name>B5LWC2_9PHYC</name>
<dbReference type="InterPro" id="IPR006932">
    <property type="entry name" value="HJ-resolvase_A22"/>
</dbReference>
<keyword evidence="4" id="KW-0227">DNA damage</keyword>
<evidence type="ECO:0000256" key="3">
    <source>
        <dbReference type="ARBA" id="ARBA00022722"/>
    </source>
</evidence>
<dbReference type="GO" id="GO:0000287">
    <property type="term" value="F:magnesium ion binding"/>
    <property type="evidence" value="ECO:0007669"/>
    <property type="project" value="InterPro"/>
</dbReference>
<dbReference type="Pfam" id="PF04848">
    <property type="entry name" value="Pox_A22"/>
    <property type="match status" value="1"/>
</dbReference>
<evidence type="ECO:0000313" key="10">
    <source>
        <dbReference type="Proteomes" id="UP000204092"/>
    </source>
</evidence>
<dbReference type="InterPro" id="IPR012337">
    <property type="entry name" value="RNaseH-like_sf"/>
</dbReference>
<dbReference type="GO" id="GO:0016788">
    <property type="term" value="F:hydrolase activity, acting on ester bonds"/>
    <property type="evidence" value="ECO:0007669"/>
    <property type="project" value="InterPro"/>
</dbReference>
<dbReference type="Proteomes" id="UP000204092">
    <property type="component" value="Segment"/>
</dbReference>
<dbReference type="GeneID" id="6804816"/>
<dbReference type="GO" id="GO:0006310">
    <property type="term" value="P:DNA recombination"/>
    <property type="evidence" value="ECO:0007669"/>
    <property type="project" value="UniProtKB-KW"/>
</dbReference>
<dbReference type="GO" id="GO:0000400">
    <property type="term" value="F:four-way junction DNA binding"/>
    <property type="evidence" value="ECO:0007669"/>
    <property type="project" value="InterPro"/>
</dbReference>
<comment type="cofactor">
    <cofactor evidence="1">
        <name>Mg(2+)</name>
        <dbReference type="ChEBI" id="CHEBI:18420"/>
    </cofactor>
</comment>
<keyword evidence="8" id="KW-0234">DNA repair</keyword>
<evidence type="ECO:0000256" key="8">
    <source>
        <dbReference type="ARBA" id="ARBA00023204"/>
    </source>
</evidence>
<evidence type="ECO:0000256" key="5">
    <source>
        <dbReference type="ARBA" id="ARBA00022801"/>
    </source>
</evidence>
<proteinExistence type="inferred from homology"/>
<protein>
    <recommendedName>
        <fullName evidence="11">Holliday junction resolvase</fullName>
    </recommendedName>
</protein>
<keyword evidence="7" id="KW-0233">DNA recombination</keyword>
<evidence type="ECO:0000256" key="6">
    <source>
        <dbReference type="ARBA" id="ARBA00022842"/>
    </source>
</evidence>
<dbReference type="RefSeq" id="YP_002154655.1">
    <property type="nucleotide sequence ID" value="NC_011183.1"/>
</dbReference>
<dbReference type="GO" id="GO:0006281">
    <property type="term" value="P:DNA repair"/>
    <property type="evidence" value="ECO:0007669"/>
    <property type="project" value="UniProtKB-KW"/>
</dbReference>